<name>A0ABY5A7Y7_9GAMM</name>
<reference evidence="1" key="1">
    <citation type="submission" date="2022-06" db="EMBL/GenBank/DDBJ databases">
        <title>Complete genome of Pseudomonas hydrolytica DSWY01T.</title>
        <authorList>
            <person name="Jung J."/>
            <person name="Jeon C.O."/>
        </authorList>
    </citation>
    <scope>NUCLEOTIDE SEQUENCE</scope>
    <source>
        <strain evidence="1">DSWY01</strain>
    </source>
</reference>
<dbReference type="EMBL" id="CP099397">
    <property type="protein sequence ID" value="USR39985.1"/>
    <property type="molecule type" value="Genomic_DNA"/>
</dbReference>
<evidence type="ECO:0000313" key="1">
    <source>
        <dbReference type="EMBL" id="USR39985.1"/>
    </source>
</evidence>
<evidence type="ECO:0000313" key="2">
    <source>
        <dbReference type="Proteomes" id="UP001054897"/>
    </source>
</evidence>
<gene>
    <name evidence="1" type="ORF">L1F06_000685</name>
</gene>
<protein>
    <submittedName>
        <fullName evidence="1">Uncharacterized protein</fullName>
    </submittedName>
</protein>
<sequence>MSPESLALIMDMHEALEPFDGYREWNAVSQRAFARHCQKLGKPLAQLTIEDLQNAAKAADEAAADYFALLRTSA</sequence>
<organism evidence="1 2">
    <name type="scientific">Ectopseudomonas hydrolytica</name>
    <dbReference type="NCBI Taxonomy" id="2493633"/>
    <lineage>
        <taxon>Bacteria</taxon>
        <taxon>Pseudomonadati</taxon>
        <taxon>Pseudomonadota</taxon>
        <taxon>Gammaproteobacteria</taxon>
        <taxon>Pseudomonadales</taxon>
        <taxon>Pseudomonadaceae</taxon>
        <taxon>Ectopseudomonas</taxon>
    </lineage>
</organism>
<dbReference type="RefSeq" id="WP_129483241.1">
    <property type="nucleotide sequence ID" value="NZ_CP099397.1"/>
</dbReference>
<proteinExistence type="predicted"/>
<dbReference type="Proteomes" id="UP001054897">
    <property type="component" value="Chromosome"/>
</dbReference>
<dbReference type="GeneID" id="300079451"/>
<accession>A0ABY5A7Y7</accession>
<keyword evidence="2" id="KW-1185">Reference proteome</keyword>